<dbReference type="SUPFAM" id="SSF49265">
    <property type="entry name" value="Fibronectin type III"/>
    <property type="match status" value="1"/>
</dbReference>
<organism evidence="2 3">
    <name type="scientific">Anaerovirgula multivorans</name>
    <dbReference type="NCBI Taxonomy" id="312168"/>
    <lineage>
        <taxon>Bacteria</taxon>
        <taxon>Bacillati</taxon>
        <taxon>Bacillota</taxon>
        <taxon>Clostridia</taxon>
        <taxon>Peptostreptococcales</taxon>
        <taxon>Natronincolaceae</taxon>
        <taxon>Anaerovirgula</taxon>
    </lineage>
</organism>
<evidence type="ECO:0000313" key="3">
    <source>
        <dbReference type="Proteomes" id="UP000198304"/>
    </source>
</evidence>
<feature type="non-terminal residue" evidence="2">
    <location>
        <position position="1"/>
    </location>
</feature>
<dbReference type="Gene3D" id="2.60.40.10">
    <property type="entry name" value="Immunoglobulins"/>
    <property type="match status" value="1"/>
</dbReference>
<dbReference type="CDD" id="cd08547">
    <property type="entry name" value="Type_II_cohesin"/>
    <property type="match status" value="1"/>
</dbReference>
<dbReference type="Gene3D" id="2.160.20.110">
    <property type="match status" value="1"/>
</dbReference>
<dbReference type="RefSeq" id="WP_278277909.1">
    <property type="nucleotide sequence ID" value="NZ_FZOJ01000065.1"/>
</dbReference>
<sequence>KIDSVGIRNGGLIGTISSRTTLTNSYYDGVKTQIVPSKTADVSRLTTAMKTLDNYEGWDFEEIWTIQEGESYPYLRKLSKPSAVEEGLPEEEVAGGKGTAEDPYIIMTKDQLNNMRYEIKAYYRLGNDIDLDEEEWEPVGNSSMPFSGTLDGNGYSISNLHINKGTVDYVGLMAYTNNADFRNIKIDDISVSGKNYVGALVGYAKGVNLFSNICIGSGEINATSYIGGLAGLIEGGNVEYSSTEVNIVATSSYGGGLIGHSRTDISKSVAFGKVAVTSNYAGGLVGYIASNNIIAESYATGDITGNAYIGGLVGRVYANGAKIENCFALGKATGRESSPYTGGLLGQAYSSSTTAPVNVNNCYSAGIVNATGTTAGGLIGQNSNTLITSSYFDSTNTDIDTPEAQAKDTSALMDTATLIGWDFDEVWDIEEEESYPFLRVLPVPQHDNMPNRLNPVWLKIAKVTSRSVELTWKPVPEADYYDISLDGEIIATVEEVGFLHADIEPGKLYQYRVRARNNELVSSWTPTLKVITLLDTPDNVRVERVEEGYKITWDDVYKTVVYDIEINGIIVDSTTSTSYIHTTPPFGSQNIYRIRARNHQINSRWSSIQHQLHWIENLSGVSITAVNWVTDTSKESEVEFIIKAKGEDIYTILLDLVYDPRKLKLIPESMENLVQDSDIYYHVVSKRNSGRIKILISRTGDIRGKNGELDLIRVKFSLKSRDMTKLEIPQAKLVNSYGEYISIQDISSLNVRILPEFELFQEE</sequence>
<dbReference type="InterPro" id="IPR008965">
    <property type="entry name" value="CBM2/CBM3_carb-bd_dom_sf"/>
</dbReference>
<dbReference type="SMART" id="SM00060">
    <property type="entry name" value="FN3"/>
    <property type="match status" value="2"/>
</dbReference>
<evidence type="ECO:0000259" key="1">
    <source>
        <dbReference type="PROSITE" id="PS50853"/>
    </source>
</evidence>
<dbReference type="Proteomes" id="UP000198304">
    <property type="component" value="Unassembled WGS sequence"/>
</dbReference>
<dbReference type="Pfam" id="PF07581">
    <property type="entry name" value="Glug"/>
    <property type="match status" value="1"/>
</dbReference>
<dbReference type="EMBL" id="FZOJ01000065">
    <property type="protein sequence ID" value="SNT25916.1"/>
    <property type="molecule type" value="Genomic_DNA"/>
</dbReference>
<dbReference type="AlphaFoldDB" id="A0A239L5M4"/>
<gene>
    <name evidence="2" type="ORF">SAMN05446037_10651</name>
</gene>
<dbReference type="GO" id="GO:0030246">
    <property type="term" value="F:carbohydrate binding"/>
    <property type="evidence" value="ECO:0007669"/>
    <property type="project" value="InterPro"/>
</dbReference>
<keyword evidence="3" id="KW-1185">Reference proteome</keyword>
<name>A0A239L5M4_9FIRM</name>
<dbReference type="CDD" id="cd00063">
    <property type="entry name" value="FN3"/>
    <property type="match status" value="1"/>
</dbReference>
<dbReference type="SUPFAM" id="SSF49384">
    <property type="entry name" value="Carbohydrate-binding domain"/>
    <property type="match status" value="1"/>
</dbReference>
<evidence type="ECO:0000313" key="2">
    <source>
        <dbReference type="EMBL" id="SNT25916.1"/>
    </source>
</evidence>
<dbReference type="InterPro" id="IPR011493">
    <property type="entry name" value="GLUG"/>
</dbReference>
<feature type="domain" description="Fibronectin type-III" evidence="1">
    <location>
        <begin position="454"/>
        <end position="539"/>
    </location>
</feature>
<dbReference type="InterPro" id="IPR003961">
    <property type="entry name" value="FN3_dom"/>
</dbReference>
<dbReference type="PROSITE" id="PS50853">
    <property type="entry name" value="FN3"/>
    <property type="match status" value="1"/>
</dbReference>
<dbReference type="InterPro" id="IPR036116">
    <property type="entry name" value="FN3_sf"/>
</dbReference>
<reference evidence="2 3" key="1">
    <citation type="submission" date="2017-06" db="EMBL/GenBank/DDBJ databases">
        <authorList>
            <person name="Kim H.J."/>
            <person name="Triplett B.A."/>
        </authorList>
    </citation>
    <scope>NUCLEOTIDE SEQUENCE [LARGE SCALE GENOMIC DNA]</scope>
    <source>
        <strain evidence="2 3">SCA</strain>
    </source>
</reference>
<accession>A0A239L5M4</accession>
<protein>
    <submittedName>
        <fullName evidence="2">The GLUG motif-containing protein</fullName>
    </submittedName>
</protein>
<dbReference type="Gene3D" id="2.60.40.680">
    <property type="match status" value="1"/>
</dbReference>
<dbReference type="InterPro" id="IPR013783">
    <property type="entry name" value="Ig-like_fold"/>
</dbReference>
<proteinExistence type="predicted"/>